<accession>A0A7C4M531</accession>
<dbReference type="GO" id="GO:0006508">
    <property type="term" value="P:proteolysis"/>
    <property type="evidence" value="ECO:0007669"/>
    <property type="project" value="InterPro"/>
</dbReference>
<dbReference type="Gene3D" id="2.120.10.30">
    <property type="entry name" value="TolB, C-terminal domain"/>
    <property type="match status" value="2"/>
</dbReference>
<keyword evidence="2" id="KW-0812">Transmembrane</keyword>
<comment type="similarity">
    <text evidence="1">Belongs to the TolB family.</text>
</comment>
<protein>
    <recommendedName>
        <fullName evidence="3">Dipeptidylpeptidase IV N-terminal domain-containing protein</fullName>
    </recommendedName>
</protein>
<dbReference type="EMBL" id="DSYQ01000002">
    <property type="protein sequence ID" value="HGT70746.1"/>
    <property type="molecule type" value="Genomic_DNA"/>
</dbReference>
<proteinExistence type="inferred from homology"/>
<keyword evidence="2" id="KW-0472">Membrane</keyword>
<dbReference type="InterPro" id="IPR008969">
    <property type="entry name" value="CarboxyPept-like_regulatory"/>
</dbReference>
<feature type="transmembrane region" description="Helical" evidence="2">
    <location>
        <begin position="20"/>
        <end position="40"/>
    </location>
</feature>
<keyword evidence="2" id="KW-1133">Transmembrane helix</keyword>
<organism evidence="4">
    <name type="scientific">candidate division CPR3 bacterium</name>
    <dbReference type="NCBI Taxonomy" id="2268181"/>
    <lineage>
        <taxon>Bacteria</taxon>
        <taxon>Bacteria division CPR3</taxon>
    </lineage>
</organism>
<dbReference type="InterPro" id="IPR002469">
    <property type="entry name" value="Peptidase_S9B_N"/>
</dbReference>
<sequence length="537" mass="61105">MFKRKIIYSGFNNYSNIKKWFYVVSILVFIAVIWMAYFVFKSYSSDGNIRISGQIYSGDKNVIAASVSIGEESVVTDENGEYFLSNLNFGKNTIKITKNGYKEKNQSIFIWKDGQKIKKIEIDKDENLSISFSGVVIDGFNKKPISGAIVELGPSNATTSDRGEFSFFDIPKDILKIKVSAIGYVDLEEEINISSNENDFKEISLTPYGRISFTTSRDGKRNIYAINYDGKNIRNLTGGIKEDCWGGKYTVDGKRLVFFSSSEKDIDIWGQKIPALYVLNKNGVEPFKISGDLIVEGDFKISKSGERVVFVGRDNNEGKSEIYITSIGEKRDWIQLTDNSSIESNIDISPDGNWIVFGVLSEDSQRIVKAVNIFSREEKNIFTSPSREYFISFSPDGKKLIYAKEGMDFYTRLFTFDLEESKEKEIYKTSSGLKNILWSSDSKKIIFTSTRDDRTDIYSIDVDGKNEVKLTEKSGQYDNVIWPSLEKILVFSIRKDEGYVLAVMDLSSRKIYEIEKIGNDILSWDPQVFDTNQVKDL</sequence>
<evidence type="ECO:0000313" key="4">
    <source>
        <dbReference type="EMBL" id="HGT70746.1"/>
    </source>
</evidence>
<reference evidence="4" key="1">
    <citation type="journal article" date="2020" name="mSystems">
        <title>Genome- and Community-Level Interaction Insights into Carbon Utilization and Element Cycling Functions of Hydrothermarchaeota in Hydrothermal Sediment.</title>
        <authorList>
            <person name="Zhou Z."/>
            <person name="Liu Y."/>
            <person name="Xu W."/>
            <person name="Pan J."/>
            <person name="Luo Z.H."/>
            <person name="Li M."/>
        </authorList>
    </citation>
    <scope>NUCLEOTIDE SEQUENCE [LARGE SCALE GENOMIC DNA]</scope>
    <source>
        <strain evidence="4">SpSt-579</strain>
    </source>
</reference>
<dbReference type="Pfam" id="PF07676">
    <property type="entry name" value="PD40"/>
    <property type="match status" value="1"/>
</dbReference>
<evidence type="ECO:0000256" key="1">
    <source>
        <dbReference type="ARBA" id="ARBA00009820"/>
    </source>
</evidence>
<dbReference type="SUPFAM" id="SSF49464">
    <property type="entry name" value="Carboxypeptidase regulatory domain-like"/>
    <property type="match status" value="2"/>
</dbReference>
<dbReference type="Pfam" id="PF00930">
    <property type="entry name" value="DPPIV_N"/>
    <property type="match status" value="1"/>
</dbReference>
<feature type="domain" description="Dipeptidylpeptidase IV N-terminal" evidence="3">
    <location>
        <begin position="373"/>
        <end position="477"/>
    </location>
</feature>
<dbReference type="PANTHER" id="PTHR36842:SF1">
    <property type="entry name" value="PROTEIN TOLB"/>
    <property type="match status" value="1"/>
</dbReference>
<dbReference type="Pfam" id="PF13715">
    <property type="entry name" value="CarbopepD_reg_2"/>
    <property type="match status" value="2"/>
</dbReference>
<gene>
    <name evidence="4" type="ORF">ENT43_00615</name>
</gene>
<dbReference type="AlphaFoldDB" id="A0A7C4M531"/>
<comment type="caution">
    <text evidence="4">The sequence shown here is derived from an EMBL/GenBank/DDBJ whole genome shotgun (WGS) entry which is preliminary data.</text>
</comment>
<evidence type="ECO:0000259" key="3">
    <source>
        <dbReference type="Pfam" id="PF00930"/>
    </source>
</evidence>
<dbReference type="Gene3D" id="2.60.40.1120">
    <property type="entry name" value="Carboxypeptidase-like, regulatory domain"/>
    <property type="match status" value="1"/>
</dbReference>
<dbReference type="InterPro" id="IPR011042">
    <property type="entry name" value="6-blade_b-propeller_TolB-like"/>
</dbReference>
<dbReference type="PANTHER" id="PTHR36842">
    <property type="entry name" value="PROTEIN TOLB HOMOLOG"/>
    <property type="match status" value="1"/>
</dbReference>
<name>A0A7C4M531_UNCC3</name>
<dbReference type="InterPro" id="IPR011659">
    <property type="entry name" value="WD40"/>
</dbReference>
<dbReference type="SUPFAM" id="SSF82171">
    <property type="entry name" value="DPP6 N-terminal domain-like"/>
    <property type="match status" value="1"/>
</dbReference>
<evidence type="ECO:0000256" key="2">
    <source>
        <dbReference type="SAM" id="Phobius"/>
    </source>
</evidence>